<gene>
    <name evidence="4" type="ORF">ILUMI_13167</name>
</gene>
<proteinExistence type="predicted"/>
<evidence type="ECO:0000256" key="2">
    <source>
        <dbReference type="SAM" id="MobiDB-lite"/>
    </source>
</evidence>
<name>A0A8K0GBP0_IGNLU</name>
<feature type="compositionally biased region" description="Basic and acidic residues" evidence="2">
    <location>
        <begin position="95"/>
        <end position="104"/>
    </location>
</feature>
<feature type="domain" description="Cyclic nucleotide-gated channel C-terminal leucine zipper" evidence="3">
    <location>
        <begin position="5"/>
        <end position="74"/>
    </location>
</feature>
<dbReference type="FunFam" id="1.20.5.300:FF:000002">
    <property type="entry name" value="Cyclic nucleotide-gated channel alpha 3"/>
    <property type="match status" value="1"/>
</dbReference>
<dbReference type="EMBL" id="VTPC01008293">
    <property type="protein sequence ID" value="KAF2893011.1"/>
    <property type="molecule type" value="Genomic_DNA"/>
</dbReference>
<evidence type="ECO:0000256" key="1">
    <source>
        <dbReference type="SAM" id="Coils"/>
    </source>
</evidence>
<dbReference type="InterPro" id="IPR032406">
    <property type="entry name" value="CLZ_dom"/>
</dbReference>
<protein>
    <recommendedName>
        <fullName evidence="3">Cyclic nucleotide-gated channel C-terminal leucine zipper domain-containing protein</fullName>
    </recommendedName>
</protein>
<dbReference type="Pfam" id="PF16526">
    <property type="entry name" value="CLZ"/>
    <property type="match status" value="1"/>
</dbReference>
<reference evidence="4" key="1">
    <citation type="submission" date="2019-08" db="EMBL/GenBank/DDBJ databases">
        <title>The genome of the North American firefly Photinus pyralis.</title>
        <authorList>
            <consortium name="Photinus pyralis genome working group"/>
            <person name="Fallon T.R."/>
            <person name="Sander Lower S.E."/>
            <person name="Weng J.-K."/>
        </authorList>
    </citation>
    <scope>NUCLEOTIDE SEQUENCE</scope>
    <source>
        <strain evidence="4">TRF0915ILg1</strain>
        <tissue evidence="4">Whole body</tissue>
    </source>
</reference>
<comment type="caution">
    <text evidence="4">The sequence shown here is derived from an EMBL/GenBank/DDBJ whole genome shotgun (WGS) entry which is preliminary data.</text>
</comment>
<keyword evidence="1" id="KW-0175">Coiled coil</keyword>
<accession>A0A8K0GBP0</accession>
<dbReference type="Gene3D" id="1.20.5.300">
    <property type="match status" value="1"/>
</dbReference>
<dbReference type="Proteomes" id="UP000801492">
    <property type="component" value="Unassembled WGS sequence"/>
</dbReference>
<evidence type="ECO:0000313" key="4">
    <source>
        <dbReference type="EMBL" id="KAF2893011.1"/>
    </source>
</evidence>
<feature type="non-terminal residue" evidence="4">
    <location>
        <position position="114"/>
    </location>
</feature>
<feature type="coiled-coil region" evidence="1">
    <location>
        <begin position="38"/>
        <end position="65"/>
    </location>
</feature>
<dbReference type="AlphaFoldDB" id="A0A8K0GBP0"/>
<keyword evidence="5" id="KW-1185">Reference proteome</keyword>
<evidence type="ECO:0000313" key="5">
    <source>
        <dbReference type="Proteomes" id="UP000801492"/>
    </source>
</evidence>
<sequence>ARATLTERGCQILRKDGLLDEEVFKATREAQNSIVDSVVRLENAVENLQTRLARLVAEFSASQAKLKQRLTRVELRPNGGIPDTLSVPSGRRRLRSFESRRKSSAEMNSRHKTM</sequence>
<evidence type="ECO:0000259" key="3">
    <source>
        <dbReference type="Pfam" id="PF16526"/>
    </source>
</evidence>
<organism evidence="4 5">
    <name type="scientific">Ignelater luminosus</name>
    <name type="common">Cucubano</name>
    <name type="synonym">Pyrophorus luminosus</name>
    <dbReference type="NCBI Taxonomy" id="2038154"/>
    <lineage>
        <taxon>Eukaryota</taxon>
        <taxon>Metazoa</taxon>
        <taxon>Ecdysozoa</taxon>
        <taxon>Arthropoda</taxon>
        <taxon>Hexapoda</taxon>
        <taxon>Insecta</taxon>
        <taxon>Pterygota</taxon>
        <taxon>Neoptera</taxon>
        <taxon>Endopterygota</taxon>
        <taxon>Coleoptera</taxon>
        <taxon>Polyphaga</taxon>
        <taxon>Elateriformia</taxon>
        <taxon>Elateroidea</taxon>
        <taxon>Elateridae</taxon>
        <taxon>Agrypninae</taxon>
        <taxon>Pyrophorini</taxon>
        <taxon>Ignelater</taxon>
    </lineage>
</organism>
<dbReference type="OrthoDB" id="421226at2759"/>
<feature type="region of interest" description="Disordered" evidence="2">
    <location>
        <begin position="77"/>
        <end position="114"/>
    </location>
</feature>